<reference evidence="2" key="1">
    <citation type="submission" date="2018-11" db="EMBL/GenBank/DDBJ databases">
        <authorList>
            <person name="Alioto T."/>
            <person name="Alioto T."/>
        </authorList>
    </citation>
    <scope>NUCLEOTIDE SEQUENCE</scope>
</reference>
<dbReference type="InterPro" id="IPR003609">
    <property type="entry name" value="Pan_app"/>
</dbReference>
<gene>
    <name evidence="2" type="ORF">MGAL_10B010036</name>
    <name evidence="3" type="ORF">MGAL_10B082192</name>
</gene>
<protein>
    <recommendedName>
        <fullName evidence="1">Apple domain-containing protein</fullName>
    </recommendedName>
</protein>
<dbReference type="EMBL" id="UYJE01005696">
    <property type="protein sequence ID" value="VDI39559.1"/>
    <property type="molecule type" value="Genomic_DNA"/>
</dbReference>
<dbReference type="AlphaFoldDB" id="A0A8B6EV63"/>
<keyword evidence="4" id="KW-1185">Reference proteome</keyword>
<evidence type="ECO:0000259" key="1">
    <source>
        <dbReference type="Pfam" id="PF00024"/>
    </source>
</evidence>
<name>A0A8B6EV63_MYTGA</name>
<dbReference type="EMBL" id="UYJE01010046">
    <property type="protein sequence ID" value="VDI79256.1"/>
    <property type="molecule type" value="Genomic_DNA"/>
</dbReference>
<comment type="caution">
    <text evidence="2">The sequence shown here is derived from an EMBL/GenBank/DDBJ whole genome shotgun (WGS) entry which is preliminary data.</text>
</comment>
<organism evidence="2 4">
    <name type="scientific">Mytilus galloprovincialis</name>
    <name type="common">Mediterranean mussel</name>
    <dbReference type="NCBI Taxonomy" id="29158"/>
    <lineage>
        <taxon>Eukaryota</taxon>
        <taxon>Metazoa</taxon>
        <taxon>Spiralia</taxon>
        <taxon>Lophotrochozoa</taxon>
        <taxon>Mollusca</taxon>
        <taxon>Bivalvia</taxon>
        <taxon>Autobranchia</taxon>
        <taxon>Pteriomorphia</taxon>
        <taxon>Mytilida</taxon>
        <taxon>Mytiloidea</taxon>
        <taxon>Mytilidae</taxon>
        <taxon>Mytilinae</taxon>
        <taxon>Mytilus</taxon>
    </lineage>
</organism>
<evidence type="ECO:0000313" key="3">
    <source>
        <dbReference type="EMBL" id="VDI79256.1"/>
    </source>
</evidence>
<dbReference type="Pfam" id="PF00024">
    <property type="entry name" value="PAN_1"/>
    <property type="match status" value="1"/>
</dbReference>
<accession>A0A8B6EV63</accession>
<evidence type="ECO:0000313" key="4">
    <source>
        <dbReference type="Proteomes" id="UP000596742"/>
    </source>
</evidence>
<evidence type="ECO:0000313" key="2">
    <source>
        <dbReference type="EMBL" id="VDI39559.1"/>
    </source>
</evidence>
<proteinExistence type="predicted"/>
<dbReference type="Proteomes" id="UP000596742">
    <property type="component" value="Unassembled WGS sequence"/>
</dbReference>
<feature type="domain" description="Apple" evidence="1">
    <location>
        <begin position="27"/>
        <end position="78"/>
    </location>
</feature>
<sequence length="92" mass="10453">MFAGYFDSCSMNDTKSELVVLDAIECSEMMCATRCKLSNPCMGYNFNNAMHRCELLSFGSNIVTDIPHHIEDGWRFYSKCYNGKTACLGCYF</sequence>